<dbReference type="FunFam" id="1.25.40.10:FF:000090">
    <property type="entry name" value="Pentatricopeptide repeat-containing protein, chloroplastic"/>
    <property type="match status" value="1"/>
</dbReference>
<organism evidence="5 6">
    <name type="scientific">Setaria italica</name>
    <name type="common">Foxtail millet</name>
    <name type="synonym">Panicum italicum</name>
    <dbReference type="NCBI Taxonomy" id="4555"/>
    <lineage>
        <taxon>Eukaryota</taxon>
        <taxon>Viridiplantae</taxon>
        <taxon>Streptophyta</taxon>
        <taxon>Embryophyta</taxon>
        <taxon>Tracheophyta</taxon>
        <taxon>Spermatophyta</taxon>
        <taxon>Magnoliopsida</taxon>
        <taxon>Liliopsida</taxon>
        <taxon>Poales</taxon>
        <taxon>Poaceae</taxon>
        <taxon>PACMAD clade</taxon>
        <taxon>Panicoideae</taxon>
        <taxon>Panicodae</taxon>
        <taxon>Paniceae</taxon>
        <taxon>Cenchrinae</taxon>
        <taxon>Setaria</taxon>
    </lineage>
</organism>
<dbReference type="AlphaFoldDB" id="K3YMC8"/>
<evidence type="ECO:0000313" key="6">
    <source>
        <dbReference type="Proteomes" id="UP000004995"/>
    </source>
</evidence>
<dbReference type="Gene3D" id="1.25.40.10">
    <property type="entry name" value="Tetratricopeptide repeat domain"/>
    <property type="match status" value="6"/>
</dbReference>
<feature type="repeat" description="PPR" evidence="3">
    <location>
        <begin position="395"/>
        <end position="429"/>
    </location>
</feature>
<dbReference type="InterPro" id="IPR002885">
    <property type="entry name" value="PPR_rpt"/>
</dbReference>
<keyword evidence="1" id="KW-0677">Repeat</keyword>
<evidence type="ECO:0008006" key="7">
    <source>
        <dbReference type="Google" id="ProtNLM"/>
    </source>
</evidence>
<feature type="repeat" description="PPR" evidence="3">
    <location>
        <begin position="201"/>
        <end position="235"/>
    </location>
</feature>
<gene>
    <name evidence="4" type="ORF">SETIT_6G074600v2</name>
</gene>
<feature type="repeat" description="PPR" evidence="3">
    <location>
        <begin position="465"/>
        <end position="495"/>
    </location>
</feature>
<dbReference type="Gramene" id="KQL00932">
    <property type="protein sequence ID" value="KQL00932"/>
    <property type="gene ID" value="SETIT_015407mg"/>
</dbReference>
<dbReference type="Pfam" id="PF20431">
    <property type="entry name" value="E_motif"/>
    <property type="match status" value="1"/>
</dbReference>
<evidence type="ECO:0000313" key="5">
    <source>
        <dbReference type="EnsemblPlants" id="KQL00932"/>
    </source>
</evidence>
<evidence type="ECO:0000256" key="2">
    <source>
        <dbReference type="ARBA" id="ARBA00022946"/>
    </source>
</evidence>
<evidence type="ECO:0000256" key="1">
    <source>
        <dbReference type="ARBA" id="ARBA00022737"/>
    </source>
</evidence>
<dbReference type="Pfam" id="PF13041">
    <property type="entry name" value="PPR_2"/>
    <property type="match status" value="3"/>
</dbReference>
<reference evidence="5" key="3">
    <citation type="submission" date="2018-08" db="UniProtKB">
        <authorList>
            <consortium name="EnsemblPlants"/>
        </authorList>
    </citation>
    <scope>IDENTIFICATION</scope>
    <source>
        <strain evidence="5">Yugu1</strain>
    </source>
</reference>
<dbReference type="FunCoup" id="K3YMC8">
    <property type="interactions" value="834"/>
</dbReference>
<evidence type="ECO:0000256" key="3">
    <source>
        <dbReference type="PROSITE-ProRule" id="PRU00708"/>
    </source>
</evidence>
<dbReference type="HOGENOM" id="CLU_002706_37_2_1"/>
<dbReference type="EMBL" id="CM003533">
    <property type="protein sequence ID" value="RCV30196.1"/>
    <property type="molecule type" value="Genomic_DNA"/>
</dbReference>
<dbReference type="PROSITE" id="PS51375">
    <property type="entry name" value="PPR"/>
    <property type="match status" value="9"/>
</dbReference>
<keyword evidence="2" id="KW-0809">Transit peptide</keyword>
<dbReference type="OrthoDB" id="1903086at2759"/>
<name>K3YMC8_SETIT</name>
<protein>
    <recommendedName>
        <fullName evidence="7">Pentacotripeptide-repeat region of PRORP domain-containing protein</fullName>
    </recommendedName>
</protein>
<dbReference type="FunFam" id="1.25.40.10:FF:001212">
    <property type="entry name" value="Pentatricopeptide repeat-containing protein mitochondrial"/>
    <property type="match status" value="1"/>
</dbReference>
<reference evidence="4" key="2">
    <citation type="submission" date="2015-07" db="EMBL/GenBank/DDBJ databases">
        <authorList>
            <person name="Noorani M."/>
        </authorList>
    </citation>
    <scope>NUCLEOTIDE SEQUENCE</scope>
    <source>
        <strain evidence="4">Yugu1</strain>
    </source>
</reference>
<feature type="repeat" description="PPR" evidence="3">
    <location>
        <begin position="333"/>
        <end position="367"/>
    </location>
</feature>
<dbReference type="Proteomes" id="UP000004995">
    <property type="component" value="Unassembled WGS sequence"/>
</dbReference>
<reference evidence="4 6" key="1">
    <citation type="journal article" date="2012" name="Nat. Biotechnol.">
        <title>Reference genome sequence of the model plant Setaria.</title>
        <authorList>
            <person name="Bennetzen J.L."/>
            <person name="Schmutz J."/>
            <person name="Wang H."/>
            <person name="Percifield R."/>
            <person name="Hawkins J."/>
            <person name="Pontaroli A.C."/>
            <person name="Estep M."/>
            <person name="Feng L."/>
            <person name="Vaughn J.N."/>
            <person name="Grimwood J."/>
            <person name="Jenkins J."/>
            <person name="Barry K."/>
            <person name="Lindquist E."/>
            <person name="Hellsten U."/>
            <person name="Deshpande S."/>
            <person name="Wang X."/>
            <person name="Wu X."/>
            <person name="Mitros T."/>
            <person name="Triplett J."/>
            <person name="Yang X."/>
            <person name="Ye C.Y."/>
            <person name="Mauro-Herrera M."/>
            <person name="Wang L."/>
            <person name="Li P."/>
            <person name="Sharma M."/>
            <person name="Sharma R."/>
            <person name="Ronald P.C."/>
            <person name="Panaud O."/>
            <person name="Kellogg E.A."/>
            <person name="Brutnell T.P."/>
            <person name="Doust A.N."/>
            <person name="Tuskan G.A."/>
            <person name="Rokhsar D."/>
            <person name="Devos K.M."/>
        </authorList>
    </citation>
    <scope>NUCLEOTIDE SEQUENCE [LARGE SCALE GENOMIC DNA]</scope>
    <source>
        <strain evidence="6">cv. Yugu1</strain>
        <strain evidence="4">Yugu1</strain>
    </source>
</reference>
<feature type="repeat" description="PPR" evidence="3">
    <location>
        <begin position="38"/>
        <end position="68"/>
    </location>
</feature>
<dbReference type="PANTHER" id="PTHR47926">
    <property type="entry name" value="PENTATRICOPEPTIDE REPEAT-CONTAINING PROTEIN"/>
    <property type="match status" value="1"/>
</dbReference>
<feature type="repeat" description="PPR" evidence="3">
    <location>
        <begin position="137"/>
        <end position="171"/>
    </location>
</feature>
<evidence type="ECO:0000313" key="4">
    <source>
        <dbReference type="EMBL" id="RCV30196.1"/>
    </source>
</evidence>
<feature type="repeat" description="PPR" evidence="3">
    <location>
        <begin position="567"/>
        <end position="601"/>
    </location>
</feature>
<keyword evidence="6" id="KW-1185">Reference proteome</keyword>
<dbReference type="eggNOG" id="KOG4197">
    <property type="taxonomic scope" value="Eukaryota"/>
</dbReference>
<feature type="repeat" description="PPR" evidence="3">
    <location>
        <begin position="69"/>
        <end position="103"/>
    </location>
</feature>
<dbReference type="GO" id="GO:0003723">
    <property type="term" value="F:RNA binding"/>
    <property type="evidence" value="ECO:0007669"/>
    <property type="project" value="InterPro"/>
</dbReference>
<dbReference type="EnsemblPlants" id="KQL00932">
    <property type="protein sequence ID" value="KQL00932"/>
    <property type="gene ID" value="SETIT_015407mg"/>
</dbReference>
<accession>K3YMC8</accession>
<dbReference type="PANTHER" id="PTHR47926:SF404">
    <property type="entry name" value="(PPR) REPEAT-CONTAINING PROTEIN, PUTATIVE-RELATED"/>
    <property type="match status" value="1"/>
</dbReference>
<dbReference type="OMA" id="FEACGRF"/>
<dbReference type="InterPro" id="IPR046848">
    <property type="entry name" value="E_motif"/>
</dbReference>
<dbReference type="FunFam" id="1.25.40.10:FF:000606">
    <property type="entry name" value="Putative pentatricopeptide repeat-containing protein"/>
    <property type="match status" value="1"/>
</dbReference>
<dbReference type="Pfam" id="PF01535">
    <property type="entry name" value="PPR"/>
    <property type="match status" value="8"/>
</dbReference>
<sequence length="682" mass="75317">MAALRLPRAPATATLAGAGVPHRFRTPEQPPRPPRVPNTAHLNALLTAYGRRGCIRDAQQLFDRMPRRDVISWTALLTAYADAGDPASARLVFDDMPRRNAASWNALLMLYLRAARWRPATAAAAAHALFAKMPAKNAVSYGAMITGLARAGMLREAEAVYGEMPPQWRDPVGSNAIMAAYLRAGELGMALRVFDGMAARDIFSWSALVDGLCKYGTVSEARRLFEAMPERNVVSWTSMIRGYVKRGMRRDGILLFLDMRDEGVQVNETTLSVVLDACSEASLVREGIQIHGLIIAMGFEKDVFLGDSIIIMYSRFGWMVDARRVFAFMEHKDIVSWNSLITGYVQNDMIEDAHVLFKLMPERDAVSWTSMVVGFASRGWMREATDLFEQMPGKDGVAWAAVISSFIANGDHVNAVRWFRRMSKEGCKPNTVAFSCLLSALASLAMVNQGLQAHAYAVNMGWVFDSAVYTSLVTMYAKCGRLAEAHRVFSSISSPTLIATNSMITAFAQHGLAEDALKLFNRMQNDGQRPNHVTFLGILTACARAGLVQQGYNYFESMKSVYGIEPNPDHYTCMVDLLGRAGFLAEALEMINLMPQKDYPDAWAALLSSSSLHSNLAFAKLAAERLLEMDPYNATAYTVLSNLFSKAGMEDDEEMLKVAQLSNMASKSPGYSLIIQEKNNTE</sequence>
<feature type="repeat" description="PPR" evidence="3">
    <location>
        <begin position="496"/>
        <end position="530"/>
    </location>
</feature>
<dbReference type="NCBIfam" id="TIGR00756">
    <property type="entry name" value="PPR"/>
    <property type="match status" value="7"/>
</dbReference>
<dbReference type="EMBL" id="AGNK02003586">
    <property type="status" value="NOT_ANNOTATED_CDS"/>
    <property type="molecule type" value="Genomic_DNA"/>
</dbReference>
<dbReference type="GO" id="GO:0009451">
    <property type="term" value="P:RNA modification"/>
    <property type="evidence" value="ECO:0007669"/>
    <property type="project" value="InterPro"/>
</dbReference>
<dbReference type="InterPro" id="IPR011990">
    <property type="entry name" value="TPR-like_helical_dom_sf"/>
</dbReference>
<dbReference type="InterPro" id="IPR046960">
    <property type="entry name" value="PPR_At4g14850-like_plant"/>
</dbReference>
<proteinExistence type="predicted"/>